<accession>A0A9P4WCH2</accession>
<evidence type="ECO:0000313" key="3">
    <source>
        <dbReference type="Proteomes" id="UP000801428"/>
    </source>
</evidence>
<dbReference type="Gene3D" id="1.25.40.10">
    <property type="entry name" value="Tetratricopeptide repeat domain"/>
    <property type="match status" value="1"/>
</dbReference>
<feature type="region of interest" description="Disordered" evidence="1">
    <location>
        <begin position="58"/>
        <end position="87"/>
    </location>
</feature>
<name>A0A9P4WCH2_CURKU</name>
<organism evidence="2 3">
    <name type="scientific">Curvularia kusanoi</name>
    <name type="common">Cochliobolus kusanoi</name>
    <dbReference type="NCBI Taxonomy" id="90978"/>
    <lineage>
        <taxon>Eukaryota</taxon>
        <taxon>Fungi</taxon>
        <taxon>Dikarya</taxon>
        <taxon>Ascomycota</taxon>
        <taxon>Pezizomycotina</taxon>
        <taxon>Dothideomycetes</taxon>
        <taxon>Pleosporomycetidae</taxon>
        <taxon>Pleosporales</taxon>
        <taxon>Pleosporineae</taxon>
        <taxon>Pleosporaceae</taxon>
        <taxon>Curvularia</taxon>
    </lineage>
</organism>
<gene>
    <name evidence="2" type="ORF">E8E13_000930</name>
</gene>
<dbReference type="AlphaFoldDB" id="A0A9P4WCH2"/>
<dbReference type="Proteomes" id="UP000801428">
    <property type="component" value="Unassembled WGS sequence"/>
</dbReference>
<keyword evidence="3" id="KW-1185">Reference proteome</keyword>
<comment type="caution">
    <text evidence="2">The sequence shown here is derived from an EMBL/GenBank/DDBJ whole genome shotgun (WGS) entry which is preliminary data.</text>
</comment>
<feature type="region of interest" description="Disordered" evidence="1">
    <location>
        <begin position="438"/>
        <end position="488"/>
    </location>
</feature>
<feature type="compositionally biased region" description="Polar residues" evidence="1">
    <location>
        <begin position="294"/>
        <end position="304"/>
    </location>
</feature>
<dbReference type="SUPFAM" id="SSF48452">
    <property type="entry name" value="TPR-like"/>
    <property type="match status" value="1"/>
</dbReference>
<dbReference type="EMBL" id="SWKU01000009">
    <property type="protein sequence ID" value="KAF3003420.1"/>
    <property type="molecule type" value="Genomic_DNA"/>
</dbReference>
<evidence type="ECO:0000256" key="1">
    <source>
        <dbReference type="SAM" id="MobiDB-lite"/>
    </source>
</evidence>
<feature type="compositionally biased region" description="Polar residues" evidence="1">
    <location>
        <begin position="77"/>
        <end position="87"/>
    </location>
</feature>
<feature type="region of interest" description="Disordered" evidence="1">
    <location>
        <begin position="270"/>
        <end position="304"/>
    </location>
</feature>
<reference evidence="2" key="1">
    <citation type="submission" date="2019-04" db="EMBL/GenBank/DDBJ databases">
        <title>Sequencing of skin fungus with MAO and IRED activity.</title>
        <authorList>
            <person name="Marsaioli A.J."/>
            <person name="Bonatto J.M.C."/>
            <person name="Reis Junior O."/>
        </authorList>
    </citation>
    <scope>NUCLEOTIDE SEQUENCE</scope>
    <source>
        <strain evidence="2">30M1</strain>
    </source>
</reference>
<dbReference type="OrthoDB" id="3791184at2759"/>
<sequence>MDYPPDSLPAVHELKVDRDTWKAVALQYKVAFEQQTARLRDLQDICFASQAELENERAQSRRTHLGFDGVSQDRDLASNSSDRSITNSESFGSAVVFPANRADRSLLSPSEGGCNLIFKRVQQLTSERNYGTAMIEIERLLRSPLSPKARAEGLLLKSVILQATGPESLYEALAACSEALELCCRATDLGSLLPKIQYQRGVYYYQLQMLQRAREAFGRVSEGDELFARANAYRLSCDDELELLRVSNRRSAFDEDRHDNLFAELGRGSSCGESRRTSTHLRSRTMHPPPIFKSPSTNCDRPTSGSCTTSSQFLSHTNTLTLLHYSHIRTLLMRRQILYATIRSFAYTSRTHEAITKELRCRDEFQYVAREARRLAEGAKNKELQARAAEWFERAEAEIEGGDWGWAEDDRDTGECSRTYENLTQSFWCEDEEGDSLKEKLDDDSSQYLSSQEGSDREESLVYEEEEVRGSGLLAQEAREETQQGSSELEIERSIFYRMRL</sequence>
<protein>
    <submittedName>
        <fullName evidence="2">Uncharacterized protein</fullName>
    </submittedName>
</protein>
<proteinExistence type="predicted"/>
<dbReference type="InterPro" id="IPR011990">
    <property type="entry name" value="TPR-like_helical_dom_sf"/>
</dbReference>
<evidence type="ECO:0000313" key="2">
    <source>
        <dbReference type="EMBL" id="KAF3003420.1"/>
    </source>
</evidence>